<dbReference type="InterPro" id="IPR018580">
    <property type="entry name" value="Uncharacterised_YfhO"/>
</dbReference>
<gene>
    <name evidence="2" type="ORF">Rai3103_07780</name>
</gene>
<feature type="transmembrane region" description="Helical" evidence="1">
    <location>
        <begin position="344"/>
        <end position="365"/>
    </location>
</feature>
<keyword evidence="1" id="KW-0472">Membrane</keyword>
<keyword evidence="3" id="KW-1185">Reference proteome</keyword>
<proteinExistence type="predicted"/>
<keyword evidence="1" id="KW-1133">Transmembrane helix</keyword>
<feature type="transmembrane region" description="Helical" evidence="1">
    <location>
        <begin position="403"/>
        <end position="421"/>
    </location>
</feature>
<dbReference type="KEGG" id="rain:Rai3103_07780"/>
<feature type="transmembrane region" description="Helical" evidence="1">
    <location>
        <begin position="133"/>
        <end position="155"/>
    </location>
</feature>
<feature type="transmembrane region" description="Helical" evidence="1">
    <location>
        <begin position="161"/>
        <end position="179"/>
    </location>
</feature>
<evidence type="ECO:0000313" key="2">
    <source>
        <dbReference type="EMBL" id="QGF23582.1"/>
    </source>
</evidence>
<feature type="transmembrane region" description="Helical" evidence="1">
    <location>
        <begin position="377"/>
        <end position="396"/>
    </location>
</feature>
<name>A0A5Q2F9K6_9ACTN</name>
<evidence type="ECO:0000313" key="3">
    <source>
        <dbReference type="Proteomes" id="UP000386847"/>
    </source>
</evidence>
<feature type="transmembrane region" description="Helical" evidence="1">
    <location>
        <begin position="227"/>
        <end position="247"/>
    </location>
</feature>
<dbReference type="EMBL" id="CP045725">
    <property type="protein sequence ID" value="QGF23582.1"/>
    <property type="molecule type" value="Genomic_DNA"/>
</dbReference>
<dbReference type="RefSeq" id="WP_153572113.1">
    <property type="nucleotide sequence ID" value="NZ_CP045725.1"/>
</dbReference>
<reference evidence="2 3" key="1">
    <citation type="submission" date="2019-10" db="EMBL/GenBank/DDBJ databases">
        <title>Genomic analysis of Raineyella sp. CBA3103.</title>
        <authorList>
            <person name="Roh S.W."/>
        </authorList>
    </citation>
    <scope>NUCLEOTIDE SEQUENCE [LARGE SCALE GENOMIC DNA]</scope>
    <source>
        <strain evidence="2 3">CBA3103</strain>
    </source>
</reference>
<sequence length="832" mass="87135">MSSAATDSPGTVASVRVRAVASPFAADTVGVRQALLPAVLAAVAAMAAHLTGMWLTGVFPFGDRPWAVNDAHHQLLPQKAYLRDLLLHPGGPDSLLFNWHSALGLPYLGDFATYAASPGNLLLVLFPEDQLTLAAQTIALLQIGSAAAAMTWLLLSLHRSAPRVIAVALGAAYAGSGWLTGDGIVVLSWLDGLVAFPVLLWAAVQLVRRRHFAWSVLLVALFWTANYYTAVMATLGTGLVLLALLAVDRAGLRESALALTRVILGFALGIAMVAWLVLPVLDEVRSAARVPATHLYQVTWWEALAQLFPGKVYSGSPGLFIGLGTLVLVAAAPWNRRLAARVRIILVVLPVAAVVSVQLPATQLLWHSFAAPNGSDYREAFVIAGILAISAWLGLGAGLPERWPALGGVAVVAALAALVAGQRLLPVATLALTAVSLVLLAATAAGRPRWLPVLMIVTILGESGFTAAALYRENAKIHGGPNTVSAGALDVRHGLVPIVPRGERARVPSHGSDNDPLLLGYDGVDYYSSTLPQTTADALSALGLRYYRRRVALADDDPAAGALLGVHSRTGDRVNAPVTVLPAVTAADGVPPGTVWATRDRLAGLPLYSAPALRLTERATGRVTQDGPLVTHGPAEVDVAADCRPGSILQVVTPAYAPERRGSITWQGRTSSWDVPQVHTLGPVPADGHVAFTLRGDGLRVRPGDVGCLDPQALDRMVTTSRGQGADVHFGQEQVSIAWPAPQTGDAVILTTALPGWACRTDDGPVAVTARAGMLTVPVRDASRLTCSYHPRGLLPGLVITAVAVALTVVVQVLRIRRGHRVPPAGASPTGS</sequence>
<keyword evidence="1" id="KW-0812">Transmembrane</keyword>
<accession>A0A5Q2F9K6</accession>
<evidence type="ECO:0000256" key="1">
    <source>
        <dbReference type="SAM" id="Phobius"/>
    </source>
</evidence>
<feature type="transmembrane region" description="Helical" evidence="1">
    <location>
        <begin position="186"/>
        <end position="207"/>
    </location>
</feature>
<dbReference type="PANTHER" id="PTHR38454:SF1">
    <property type="entry name" value="INTEGRAL MEMBRANE PROTEIN"/>
    <property type="match status" value="1"/>
</dbReference>
<dbReference type="PANTHER" id="PTHR38454">
    <property type="entry name" value="INTEGRAL MEMBRANE PROTEIN-RELATED"/>
    <property type="match status" value="1"/>
</dbReference>
<feature type="transmembrane region" description="Helical" evidence="1">
    <location>
        <begin position="793"/>
        <end position="814"/>
    </location>
</feature>
<feature type="transmembrane region" description="Helical" evidence="1">
    <location>
        <begin position="34"/>
        <end position="55"/>
    </location>
</feature>
<dbReference type="AlphaFoldDB" id="A0A5Q2F9K6"/>
<feature type="transmembrane region" description="Helical" evidence="1">
    <location>
        <begin position="427"/>
        <end position="446"/>
    </location>
</feature>
<protein>
    <submittedName>
        <fullName evidence="2">YfhO family protein</fullName>
    </submittedName>
</protein>
<dbReference type="Proteomes" id="UP000386847">
    <property type="component" value="Chromosome"/>
</dbReference>
<organism evidence="2 3">
    <name type="scientific">Raineyella fluvialis</name>
    <dbReference type="NCBI Taxonomy" id="2662261"/>
    <lineage>
        <taxon>Bacteria</taxon>
        <taxon>Bacillati</taxon>
        <taxon>Actinomycetota</taxon>
        <taxon>Actinomycetes</taxon>
        <taxon>Propionibacteriales</taxon>
        <taxon>Propionibacteriaceae</taxon>
        <taxon>Raineyella</taxon>
    </lineage>
</organism>
<feature type="transmembrane region" description="Helical" evidence="1">
    <location>
        <begin position="259"/>
        <end position="278"/>
    </location>
</feature>
<dbReference type="Pfam" id="PF09586">
    <property type="entry name" value="YfhO"/>
    <property type="match status" value="1"/>
</dbReference>